<dbReference type="Pfam" id="PF00128">
    <property type="entry name" value="Alpha-amylase"/>
    <property type="match status" value="1"/>
</dbReference>
<evidence type="ECO:0000313" key="3">
    <source>
        <dbReference type="Proteomes" id="UP000502706"/>
    </source>
</evidence>
<dbReference type="AlphaFoldDB" id="A0A6G8PTU3"/>
<proteinExistence type="predicted"/>
<dbReference type="Proteomes" id="UP000502706">
    <property type="component" value="Chromosome"/>
</dbReference>
<dbReference type="SMART" id="SM00642">
    <property type="entry name" value="Aamy"/>
    <property type="match status" value="1"/>
</dbReference>
<dbReference type="Gene3D" id="3.20.20.80">
    <property type="entry name" value="Glycosidases"/>
    <property type="match status" value="4"/>
</dbReference>
<dbReference type="GO" id="GO:0047470">
    <property type="term" value="F:(1,4)-alpha-D-glucan 1-alpha-D-glucosylmutase activity"/>
    <property type="evidence" value="ECO:0007669"/>
    <property type="project" value="TreeGrafter"/>
</dbReference>
<evidence type="ECO:0000259" key="1">
    <source>
        <dbReference type="SMART" id="SM00642"/>
    </source>
</evidence>
<accession>A0A6G8PTU3</accession>
<dbReference type="RefSeq" id="WP_166395298.1">
    <property type="nucleotide sequence ID" value="NZ_CP045121.1"/>
</dbReference>
<feature type="domain" description="Glycosyl hydrolase family 13 catalytic" evidence="1">
    <location>
        <begin position="17"/>
        <end position="812"/>
    </location>
</feature>
<gene>
    <name evidence="2" type="primary">treY</name>
    <name evidence="2" type="ORF">GBA65_02855</name>
</gene>
<dbReference type="GO" id="GO:0005992">
    <property type="term" value="P:trehalose biosynthetic process"/>
    <property type="evidence" value="ECO:0007669"/>
    <property type="project" value="TreeGrafter"/>
</dbReference>
<dbReference type="NCBIfam" id="TIGR02401">
    <property type="entry name" value="trehalose_TreY"/>
    <property type="match status" value="1"/>
</dbReference>
<organism evidence="2 3">
    <name type="scientific">Rubrobacter marinus</name>
    <dbReference type="NCBI Taxonomy" id="2653852"/>
    <lineage>
        <taxon>Bacteria</taxon>
        <taxon>Bacillati</taxon>
        <taxon>Actinomycetota</taxon>
        <taxon>Rubrobacteria</taxon>
        <taxon>Rubrobacterales</taxon>
        <taxon>Rubrobacteraceae</taxon>
        <taxon>Rubrobacter</taxon>
    </lineage>
</organism>
<dbReference type="GO" id="GO:0030980">
    <property type="term" value="P:alpha-glucan catabolic process"/>
    <property type="evidence" value="ECO:0007669"/>
    <property type="project" value="TreeGrafter"/>
</dbReference>
<dbReference type="CDD" id="cd11336">
    <property type="entry name" value="AmyAc_MTSase"/>
    <property type="match status" value="1"/>
</dbReference>
<dbReference type="KEGG" id="rmar:GBA65_02855"/>
<keyword evidence="3" id="KW-1185">Reference proteome</keyword>
<dbReference type="PANTHER" id="PTHR10357">
    <property type="entry name" value="ALPHA-AMYLASE FAMILY MEMBER"/>
    <property type="match status" value="1"/>
</dbReference>
<dbReference type="PANTHER" id="PTHR10357:SF216">
    <property type="entry name" value="MALTOOLIGOSYL TREHALOSE SYNTHASE-RELATED"/>
    <property type="match status" value="1"/>
</dbReference>
<sequence length="958" mass="106914">MRVPRATYRVQVSGGFRFEDVKGLAPYLARLGVSDLYSSPYTKARPGSTHGYDVVDHNELNPEIGTPGEYEEMVRALHEGGMGQVLDIVPNHVGVGSENERWTDVLEHGPASENASFFDIDWYPINRPELRGKVLLPVLGDHYRATLENGELVLRFDRDEGSFSVFFYDHRFPVDPKTYPEILESLPLPEGEAETMELESLATAFGNLPGRDETGEERVGERMRDSAVNEARLARLCGSSSEVLGAVERRVEGLNGNVGEPESFEGLHRLLEEQAYRLAYWRVASDEINYRRFFAINDLAGIRQEDQPVFEATHELVLGLLRDGKINGLRIDHPDGLYDPAGYFEDLQDAASEALRKGEGEPPAYVVVEKILAAHERLPEDWPVSGTVGYEFMNLLNGLFVDASGEEGIDRAYRRFTGRATTFEDLLYASKKIAMRDELASELNVLSRRLLRIAEGFAGRRQYDFTLHVVRDTITEVVARFPIYRTYVRPGHVSEADRRYIDWAVGSAKKRTTAPDTSSYDFLHEVLLLEEEGPAEYRRAVEAFVGKFQQYTGPVMAKGMEDTSLYIHNRLPSLNEVGGEPERFGVSVAAFHIENAERARRWPGAMLSTSTHDTKRGEDVRARINVLSEMPSLWRENLLRWGRANRTRRRVVEDHPAPSRNDEYLLYATLLGAWPLEGLDGLDEEGLEDFRGRIRAYMEKAIKEAGTHTSWTNANEEYEGAISHFVDALLTPSENDLFLQEFLPFARGVARLGALNSLSQTLLKLTVPGVPDVYQGNELWDFSLVDPDNRRPVDYGMRKKLLDGLEGMDPAGLADGVTSMLEEGEWQDGRPKLYLTWRALGLRRERPALFSEGEYVPLGVSGEGADHLVAFARVLGDEAAVVVAPRLVASLADDSGALRLRPESLASISVELPAGLAGTGLTDVLTGELVAVEEREGASTVRADELLRGFPVALLASR</sequence>
<dbReference type="InterPro" id="IPR017853">
    <property type="entry name" value="GH"/>
</dbReference>
<dbReference type="EMBL" id="CP045121">
    <property type="protein sequence ID" value="QIN77617.1"/>
    <property type="molecule type" value="Genomic_DNA"/>
</dbReference>
<protein>
    <submittedName>
        <fullName evidence="2">Malto-oligosyltrehalose synthase</fullName>
    </submittedName>
</protein>
<evidence type="ECO:0000313" key="2">
    <source>
        <dbReference type="EMBL" id="QIN77617.1"/>
    </source>
</evidence>
<dbReference type="InterPro" id="IPR012767">
    <property type="entry name" value="Trehalose_TreY"/>
</dbReference>
<dbReference type="InterPro" id="IPR006047">
    <property type="entry name" value="GH13_cat_dom"/>
</dbReference>
<dbReference type="SUPFAM" id="SSF51445">
    <property type="entry name" value="(Trans)glycosidases"/>
    <property type="match status" value="1"/>
</dbReference>
<reference evidence="2 3" key="1">
    <citation type="submission" date="2019-10" db="EMBL/GenBank/DDBJ databases">
        <title>Rubrobacter sp nov SCSIO 52915 isolated from a deep-sea sediment in the South China Sea.</title>
        <authorList>
            <person name="Chen R.W."/>
        </authorList>
    </citation>
    <scope>NUCLEOTIDE SEQUENCE [LARGE SCALE GENOMIC DNA]</scope>
    <source>
        <strain evidence="2 3">SCSIO 52915</strain>
    </source>
</reference>
<name>A0A6G8PTU3_9ACTN</name>